<sequence>MTPSASFHQNGALIVRRALTEFIDNEIIIHSDSVSSVVGANFSTHIINVNTGEVISISQQGPVQYAFYQQMVSFLVLPFDNLTFGGTLTYEELQTSLYTTLGWLFCMLCFHLPVGVC</sequence>
<keyword evidence="2" id="KW-1185">Reference proteome</keyword>
<proteinExistence type="predicted"/>
<organism evidence="1 2">
    <name type="scientific">Lactuca saligna</name>
    <name type="common">Willowleaf lettuce</name>
    <dbReference type="NCBI Taxonomy" id="75948"/>
    <lineage>
        <taxon>Eukaryota</taxon>
        <taxon>Viridiplantae</taxon>
        <taxon>Streptophyta</taxon>
        <taxon>Embryophyta</taxon>
        <taxon>Tracheophyta</taxon>
        <taxon>Spermatophyta</taxon>
        <taxon>Magnoliopsida</taxon>
        <taxon>eudicotyledons</taxon>
        <taxon>Gunneridae</taxon>
        <taxon>Pentapetalae</taxon>
        <taxon>asterids</taxon>
        <taxon>campanulids</taxon>
        <taxon>Asterales</taxon>
        <taxon>Asteraceae</taxon>
        <taxon>Cichorioideae</taxon>
        <taxon>Cichorieae</taxon>
        <taxon>Lactucinae</taxon>
        <taxon>Lactuca</taxon>
    </lineage>
</organism>
<protein>
    <submittedName>
        <fullName evidence="1">Uncharacterized protein</fullName>
    </submittedName>
</protein>
<name>A0AA36EB74_LACSI</name>
<dbReference type="EMBL" id="OX465082">
    <property type="protein sequence ID" value="CAI9290021.1"/>
    <property type="molecule type" value="Genomic_DNA"/>
</dbReference>
<evidence type="ECO:0000313" key="1">
    <source>
        <dbReference type="EMBL" id="CAI9290021.1"/>
    </source>
</evidence>
<gene>
    <name evidence="1" type="ORF">LSALG_LOCUS29232</name>
</gene>
<reference evidence="1" key="1">
    <citation type="submission" date="2023-04" db="EMBL/GenBank/DDBJ databases">
        <authorList>
            <person name="Vijverberg K."/>
            <person name="Xiong W."/>
            <person name="Schranz E."/>
        </authorList>
    </citation>
    <scope>NUCLEOTIDE SEQUENCE</scope>
</reference>
<evidence type="ECO:0000313" key="2">
    <source>
        <dbReference type="Proteomes" id="UP001177003"/>
    </source>
</evidence>
<dbReference type="Proteomes" id="UP001177003">
    <property type="component" value="Chromosome 6"/>
</dbReference>
<dbReference type="AlphaFoldDB" id="A0AA36EB74"/>
<accession>A0AA36EB74</accession>